<dbReference type="PANTHER" id="PTHR43568">
    <property type="entry name" value="P PROTEIN"/>
    <property type="match status" value="1"/>
</dbReference>
<dbReference type="AlphaFoldDB" id="A0A2W5DLS7"/>
<keyword evidence="4 6" id="KW-1133">Transmembrane helix</keyword>
<reference evidence="8 9" key="1">
    <citation type="submission" date="2017-08" db="EMBL/GenBank/DDBJ databases">
        <title>Infants hospitalized years apart are colonized by the same room-sourced microbial strains.</title>
        <authorList>
            <person name="Brooks B."/>
            <person name="Olm M.R."/>
            <person name="Firek B.A."/>
            <person name="Baker R."/>
            <person name="Thomas B.C."/>
            <person name="Morowitz M.J."/>
            <person name="Banfield J.F."/>
        </authorList>
    </citation>
    <scope>NUCLEOTIDE SEQUENCE [LARGE SCALE GENOMIC DNA]</scope>
    <source>
        <strain evidence="8">S2_012_000_R2_81</strain>
    </source>
</reference>
<evidence type="ECO:0000256" key="4">
    <source>
        <dbReference type="ARBA" id="ARBA00022989"/>
    </source>
</evidence>
<sequence length="369" mass="39818">MLRVVLRVGRALWGDTFFKVLLAGLVLLSLLTPLSLSRYPALVDWPTLAALAGLLLLTKGLELSGALQLAGRTLVRLMATERALALCLVLGAALLSTVLTNDVALFVVVPLTLGVCRLTGLPATRLIIFEALAVNAGSALTPIGNPQNLFIWQRAGVPFGEFVHQQLPLVAGLMLALLLLTAWSFQARPVRVLERDGHSLDRRLLVVSLLLYAPFLVLTDQHQAVWAVALVAGVFVVMRPGVLAQLDWGLLLVFVLMFIDLRLLAGLEAVQALMQSLALQRPVNLYLAGIGASQLISNVPAAIALAEYSSDWRVMAYAVNIGGFGLMIGSLANLIALRMCDDRRAWRVFHAYAIPALVLATVWGAVLLF</sequence>
<evidence type="ECO:0000256" key="1">
    <source>
        <dbReference type="ARBA" id="ARBA00004141"/>
    </source>
</evidence>
<evidence type="ECO:0000313" key="9">
    <source>
        <dbReference type="Proteomes" id="UP000249633"/>
    </source>
</evidence>
<feature type="domain" description="Citrate transporter-like" evidence="7">
    <location>
        <begin position="20"/>
        <end position="306"/>
    </location>
</feature>
<feature type="transmembrane region" description="Helical" evidence="6">
    <location>
        <begin position="248"/>
        <end position="265"/>
    </location>
</feature>
<name>A0A2W5DLS7_9BURK</name>
<comment type="caution">
    <text evidence="8">The sequence shown here is derived from an EMBL/GenBank/DDBJ whole genome shotgun (WGS) entry which is preliminary data.</text>
</comment>
<dbReference type="Proteomes" id="UP000249633">
    <property type="component" value="Unassembled WGS sequence"/>
</dbReference>
<evidence type="ECO:0000256" key="6">
    <source>
        <dbReference type="SAM" id="Phobius"/>
    </source>
</evidence>
<dbReference type="InterPro" id="IPR004680">
    <property type="entry name" value="Cit_transptr-like_dom"/>
</dbReference>
<dbReference type="InterPro" id="IPR051475">
    <property type="entry name" value="Diverse_Ion_Transporter"/>
</dbReference>
<evidence type="ECO:0000256" key="3">
    <source>
        <dbReference type="ARBA" id="ARBA00022692"/>
    </source>
</evidence>
<dbReference type="PANTHER" id="PTHR43568:SF1">
    <property type="entry name" value="P PROTEIN"/>
    <property type="match status" value="1"/>
</dbReference>
<feature type="transmembrane region" description="Helical" evidence="6">
    <location>
        <begin position="83"/>
        <end position="109"/>
    </location>
</feature>
<organism evidence="8 9">
    <name type="scientific">Roseateles depolymerans</name>
    <dbReference type="NCBI Taxonomy" id="76731"/>
    <lineage>
        <taxon>Bacteria</taxon>
        <taxon>Pseudomonadati</taxon>
        <taxon>Pseudomonadota</taxon>
        <taxon>Betaproteobacteria</taxon>
        <taxon>Burkholderiales</taxon>
        <taxon>Sphaerotilaceae</taxon>
        <taxon>Roseateles</taxon>
    </lineage>
</organism>
<comment type="subcellular location">
    <subcellularLocation>
        <location evidence="1">Membrane</location>
        <topology evidence="1">Multi-pass membrane protein</topology>
    </subcellularLocation>
</comment>
<feature type="transmembrane region" description="Helical" evidence="6">
    <location>
        <begin position="12"/>
        <end position="36"/>
    </location>
</feature>
<accession>A0A2W5DLS7</accession>
<feature type="transmembrane region" description="Helical" evidence="6">
    <location>
        <begin position="167"/>
        <end position="185"/>
    </location>
</feature>
<dbReference type="GO" id="GO:0055085">
    <property type="term" value="P:transmembrane transport"/>
    <property type="evidence" value="ECO:0007669"/>
    <property type="project" value="InterPro"/>
</dbReference>
<feature type="transmembrane region" description="Helical" evidence="6">
    <location>
        <begin position="349"/>
        <end position="368"/>
    </location>
</feature>
<dbReference type="GO" id="GO:0016020">
    <property type="term" value="C:membrane"/>
    <property type="evidence" value="ECO:0007669"/>
    <property type="project" value="UniProtKB-SubCell"/>
</dbReference>
<feature type="transmembrane region" description="Helical" evidence="6">
    <location>
        <begin position="285"/>
        <end position="308"/>
    </location>
</feature>
<protein>
    <submittedName>
        <fullName evidence="8">Anion transporter</fullName>
    </submittedName>
</protein>
<feature type="transmembrane region" description="Helical" evidence="6">
    <location>
        <begin position="205"/>
        <end position="236"/>
    </location>
</feature>
<evidence type="ECO:0000256" key="5">
    <source>
        <dbReference type="ARBA" id="ARBA00023136"/>
    </source>
</evidence>
<evidence type="ECO:0000259" key="7">
    <source>
        <dbReference type="Pfam" id="PF03600"/>
    </source>
</evidence>
<proteinExistence type="predicted"/>
<gene>
    <name evidence="8" type="ORF">DI603_17120</name>
</gene>
<dbReference type="Pfam" id="PF03600">
    <property type="entry name" value="CitMHS"/>
    <property type="match status" value="1"/>
</dbReference>
<evidence type="ECO:0000256" key="2">
    <source>
        <dbReference type="ARBA" id="ARBA00022448"/>
    </source>
</evidence>
<evidence type="ECO:0000313" key="8">
    <source>
        <dbReference type="EMBL" id="PZP29390.1"/>
    </source>
</evidence>
<keyword evidence="3 6" id="KW-0812">Transmembrane</keyword>
<keyword evidence="2" id="KW-0813">Transport</keyword>
<dbReference type="EMBL" id="QFOD01000018">
    <property type="protein sequence ID" value="PZP29390.1"/>
    <property type="molecule type" value="Genomic_DNA"/>
</dbReference>
<feature type="transmembrane region" description="Helical" evidence="6">
    <location>
        <begin position="48"/>
        <end position="71"/>
    </location>
</feature>
<keyword evidence="5 6" id="KW-0472">Membrane</keyword>
<feature type="transmembrane region" description="Helical" evidence="6">
    <location>
        <begin position="314"/>
        <end position="337"/>
    </location>
</feature>